<evidence type="ECO:0000313" key="3">
    <source>
        <dbReference type="Proteomes" id="UP000765509"/>
    </source>
</evidence>
<comment type="caution">
    <text evidence="2">The sequence shown here is derived from an EMBL/GenBank/DDBJ whole genome shotgun (WGS) entry which is preliminary data.</text>
</comment>
<evidence type="ECO:0000256" key="1">
    <source>
        <dbReference type="SAM" id="MobiDB-lite"/>
    </source>
</evidence>
<feature type="region of interest" description="Disordered" evidence="1">
    <location>
        <begin position="147"/>
        <end position="195"/>
    </location>
</feature>
<keyword evidence="3" id="KW-1185">Reference proteome</keyword>
<dbReference type="EMBL" id="AVOT02122321">
    <property type="protein sequence ID" value="MBW0585916.1"/>
    <property type="molecule type" value="Genomic_DNA"/>
</dbReference>
<reference evidence="2" key="1">
    <citation type="submission" date="2021-03" db="EMBL/GenBank/DDBJ databases">
        <title>Draft genome sequence of rust myrtle Austropuccinia psidii MF-1, a brazilian biotype.</title>
        <authorList>
            <person name="Quecine M.C."/>
            <person name="Pachon D.M.R."/>
            <person name="Bonatelli M.L."/>
            <person name="Correr F.H."/>
            <person name="Franceschini L.M."/>
            <person name="Leite T.F."/>
            <person name="Margarido G.R.A."/>
            <person name="Almeida C.A."/>
            <person name="Ferrarezi J.A."/>
            <person name="Labate C.A."/>
        </authorList>
    </citation>
    <scope>NUCLEOTIDE SEQUENCE</scope>
    <source>
        <strain evidence="2">MF-1</strain>
    </source>
</reference>
<dbReference type="Proteomes" id="UP000765509">
    <property type="component" value="Unassembled WGS sequence"/>
</dbReference>
<feature type="compositionally biased region" description="Polar residues" evidence="1">
    <location>
        <begin position="162"/>
        <end position="172"/>
    </location>
</feature>
<protein>
    <submittedName>
        <fullName evidence="2">Uncharacterized protein</fullName>
    </submittedName>
</protein>
<evidence type="ECO:0000313" key="2">
    <source>
        <dbReference type="EMBL" id="MBW0585916.1"/>
    </source>
</evidence>
<sequence>MTTRRGSQYSIQSDGAGLRGRIDSSKGKRKGNIPSGTESTQGSALSQRQVPEMPMISEPELELSMSNSNRYKPHSEGSDRHLHEPVQTVLHGVQGQRLEMLPQIHQGVMNSWNILKRFLKEEEIVKYSNGWNPLSSKPQIKKIKEYHAKKKEASKEEAPVASTSKPQVNQPPQEGRKNKKKNWRKPYSPSYRIPKIQKDAMDNVFNMARTLMEFKDKEEQRMRQPHFPKK</sequence>
<feature type="region of interest" description="Disordered" evidence="1">
    <location>
        <begin position="1"/>
        <end position="60"/>
    </location>
</feature>
<feature type="compositionally biased region" description="Polar residues" evidence="1">
    <location>
        <begin position="1"/>
        <end position="13"/>
    </location>
</feature>
<organism evidence="2 3">
    <name type="scientific">Austropuccinia psidii MF-1</name>
    <dbReference type="NCBI Taxonomy" id="1389203"/>
    <lineage>
        <taxon>Eukaryota</taxon>
        <taxon>Fungi</taxon>
        <taxon>Dikarya</taxon>
        <taxon>Basidiomycota</taxon>
        <taxon>Pucciniomycotina</taxon>
        <taxon>Pucciniomycetes</taxon>
        <taxon>Pucciniales</taxon>
        <taxon>Sphaerophragmiaceae</taxon>
        <taxon>Austropuccinia</taxon>
    </lineage>
</organism>
<proteinExistence type="predicted"/>
<feature type="compositionally biased region" description="Polar residues" evidence="1">
    <location>
        <begin position="34"/>
        <end position="49"/>
    </location>
</feature>
<accession>A0A9Q3KSR4</accession>
<name>A0A9Q3KSR4_9BASI</name>
<dbReference type="AlphaFoldDB" id="A0A9Q3KSR4"/>
<gene>
    <name evidence="2" type="ORF">O181_125631</name>
</gene>
<feature type="compositionally biased region" description="Basic and acidic residues" evidence="1">
    <location>
        <begin position="147"/>
        <end position="158"/>
    </location>
</feature>